<gene>
    <name evidence="2" type="ORF">AKJ29_05430</name>
</gene>
<proteinExistence type="predicted"/>
<sequence>MADDGKIWVRDEVDSPCVKICVVHRDAGLCTGCLRTLDEIASWSSLPAETRREIMDTLPERRSELTKRRGGRRARQRRAMGLDE</sequence>
<dbReference type="AlphaFoldDB" id="A0A0P7J2Z8"/>
<evidence type="ECO:0000313" key="2">
    <source>
        <dbReference type="EMBL" id="KPN62040.1"/>
    </source>
</evidence>
<evidence type="ECO:0008006" key="4">
    <source>
        <dbReference type="Google" id="ProtNLM"/>
    </source>
</evidence>
<dbReference type="OrthoDB" id="9811423at2"/>
<dbReference type="PANTHER" id="PTHR35175">
    <property type="entry name" value="DUF1289 DOMAIN-CONTAINING PROTEIN"/>
    <property type="match status" value="1"/>
</dbReference>
<keyword evidence="3" id="KW-1185">Reference proteome</keyword>
<evidence type="ECO:0000313" key="3">
    <source>
        <dbReference type="Proteomes" id="UP000050471"/>
    </source>
</evidence>
<protein>
    <recommendedName>
        <fullName evidence="4">Fe-S oxidoreductase</fullName>
    </recommendedName>
</protein>
<accession>A0A0P7J2Z8</accession>
<dbReference type="RefSeq" id="WP_055192690.1">
    <property type="nucleotide sequence ID" value="NZ_CP080782.1"/>
</dbReference>
<feature type="region of interest" description="Disordered" evidence="1">
    <location>
        <begin position="60"/>
        <end position="84"/>
    </location>
</feature>
<organism evidence="2 3">
    <name type="scientific">Aliiroseovarius crassostreae</name>
    <dbReference type="NCBI Taxonomy" id="154981"/>
    <lineage>
        <taxon>Bacteria</taxon>
        <taxon>Pseudomonadati</taxon>
        <taxon>Pseudomonadota</taxon>
        <taxon>Alphaproteobacteria</taxon>
        <taxon>Rhodobacterales</taxon>
        <taxon>Paracoccaceae</taxon>
        <taxon>Aliiroseovarius</taxon>
    </lineage>
</organism>
<dbReference type="PANTHER" id="PTHR35175:SF2">
    <property type="entry name" value="DUF1289 DOMAIN-CONTAINING PROTEIN"/>
    <property type="match status" value="1"/>
</dbReference>
<name>A0A0P7J2Z8_9RHOB</name>
<dbReference type="STRING" id="154981.AKJ29_05430"/>
<evidence type="ECO:0000256" key="1">
    <source>
        <dbReference type="SAM" id="MobiDB-lite"/>
    </source>
</evidence>
<feature type="compositionally biased region" description="Basic residues" evidence="1">
    <location>
        <begin position="68"/>
        <end position="78"/>
    </location>
</feature>
<dbReference type="Pfam" id="PF06945">
    <property type="entry name" value="DUF1289"/>
    <property type="match status" value="1"/>
</dbReference>
<dbReference type="InterPro" id="IPR010710">
    <property type="entry name" value="DUF1289"/>
</dbReference>
<dbReference type="Proteomes" id="UP000050471">
    <property type="component" value="Unassembled WGS sequence"/>
</dbReference>
<dbReference type="EMBL" id="LKBA01000023">
    <property type="protein sequence ID" value="KPN62040.1"/>
    <property type="molecule type" value="Genomic_DNA"/>
</dbReference>
<reference evidence="2 3" key="1">
    <citation type="submission" date="2015-09" db="EMBL/GenBank/DDBJ databases">
        <title>Draft genome sequence of Aliiroseovarius crassostreae CV919-312TSm, the causative agent of Roseovarius Oyster Disease (formerly Juvenile Oyster Disease).</title>
        <authorList>
            <person name="Kessner L."/>
            <person name="Spinard E."/>
            <person name="Nelson D."/>
        </authorList>
    </citation>
    <scope>NUCLEOTIDE SEQUENCE [LARGE SCALE GENOMIC DNA]</scope>
    <source>
        <strain evidence="2 3">CV919-312</strain>
    </source>
</reference>
<comment type="caution">
    <text evidence="2">The sequence shown here is derived from an EMBL/GenBank/DDBJ whole genome shotgun (WGS) entry which is preliminary data.</text>
</comment>